<feature type="domain" description="Terminase ATPase subunit N-terminal" evidence="1">
    <location>
        <begin position="26"/>
        <end position="82"/>
    </location>
</feature>
<dbReference type="PANTHER" id="PTHR46564">
    <property type="entry name" value="TRANSPOSASE"/>
    <property type="match status" value="1"/>
</dbReference>
<feature type="domain" description="Winged helix-turn helix" evidence="3">
    <location>
        <begin position="109"/>
        <end position="163"/>
    </location>
</feature>
<protein>
    <submittedName>
        <fullName evidence="4">IS630 family transposase</fullName>
    </submittedName>
</protein>
<evidence type="ECO:0000313" key="5">
    <source>
        <dbReference type="Proteomes" id="UP001580430"/>
    </source>
</evidence>
<dbReference type="InterPro" id="IPR036397">
    <property type="entry name" value="RNaseH_sf"/>
</dbReference>
<dbReference type="InterPro" id="IPR009057">
    <property type="entry name" value="Homeodomain-like_sf"/>
</dbReference>
<evidence type="ECO:0000259" key="2">
    <source>
        <dbReference type="Pfam" id="PF13358"/>
    </source>
</evidence>
<accession>A0ABV5C8N6</accession>
<gene>
    <name evidence="4" type="ORF">ACE5LO_21345</name>
</gene>
<comment type="caution">
    <text evidence="4">The sequence shown here is derived from an EMBL/GenBank/DDBJ whole genome shotgun (WGS) entry which is preliminary data.</text>
</comment>
<name>A0ABV5C8N6_9BACL</name>
<dbReference type="Pfam" id="PF13358">
    <property type="entry name" value="DDE_3"/>
    <property type="match status" value="1"/>
</dbReference>
<dbReference type="RefSeq" id="WP_375522027.1">
    <property type="nucleotide sequence ID" value="NZ_JBHIRY010000026.1"/>
</dbReference>
<proteinExistence type="predicted"/>
<dbReference type="InterPro" id="IPR025959">
    <property type="entry name" value="Winged_HTH_dom"/>
</dbReference>
<dbReference type="Proteomes" id="UP001580430">
    <property type="component" value="Unassembled WGS sequence"/>
</dbReference>
<dbReference type="EMBL" id="JBHIRY010000026">
    <property type="protein sequence ID" value="MFB5762925.1"/>
    <property type="molecule type" value="Genomic_DNA"/>
</dbReference>
<reference evidence="4 5" key="1">
    <citation type="submission" date="2024-09" db="EMBL/GenBank/DDBJ databases">
        <title>Paenibacillus zeirhizospherea sp. nov., isolated from surface of the maize (Zea mays) roots in a horticulture field, Hungary.</title>
        <authorList>
            <person name="Marton D."/>
            <person name="Farkas M."/>
            <person name="Bedics A."/>
            <person name="Toth E."/>
            <person name="Tancsics A."/>
            <person name="Boka K."/>
            <person name="Marati G."/>
            <person name="Kriszt B."/>
            <person name="Cserhati M."/>
        </authorList>
    </citation>
    <scope>NUCLEOTIDE SEQUENCE [LARGE SCALE GENOMIC DNA]</scope>
    <source>
        <strain evidence="4 5">JCM 18446</strain>
    </source>
</reference>
<organism evidence="4 5">
    <name type="scientific">Paenibacillus medicaginis</name>
    <dbReference type="NCBI Taxonomy" id="1470560"/>
    <lineage>
        <taxon>Bacteria</taxon>
        <taxon>Bacillati</taxon>
        <taxon>Bacillota</taxon>
        <taxon>Bacilli</taxon>
        <taxon>Bacillales</taxon>
        <taxon>Paenibacillaceae</taxon>
        <taxon>Paenibacillus</taxon>
    </lineage>
</organism>
<evidence type="ECO:0000259" key="3">
    <source>
        <dbReference type="Pfam" id="PF13592"/>
    </source>
</evidence>
<dbReference type="PANTHER" id="PTHR46564:SF1">
    <property type="entry name" value="TRANSPOSASE"/>
    <property type="match status" value="1"/>
</dbReference>
<dbReference type="SUPFAM" id="SSF46689">
    <property type="entry name" value="Homeodomain-like"/>
    <property type="match status" value="1"/>
</dbReference>
<evidence type="ECO:0000313" key="4">
    <source>
        <dbReference type="EMBL" id="MFB5762925.1"/>
    </source>
</evidence>
<evidence type="ECO:0000259" key="1">
    <source>
        <dbReference type="Pfam" id="PF06056"/>
    </source>
</evidence>
<dbReference type="InterPro" id="IPR010332">
    <property type="entry name" value="ATPase_terminase-su_N"/>
</dbReference>
<sequence>MQMEQEQAVKELDERMKKEKSRRMFERYQTIHLYLQGMTTKQIAGIIKRNEKTVNAYVRAYQEHGLEGLQMNHSPGAPARLTQQQQEQFKQTIVEKLPHEVGFTAKFSWTLHLMGEYIQREFDVTYSLQGVANVAHRLNLSYTMPTYTLAAADETKQQAFRENTFPELKKLESGEIDHLLFEDESMIRDCQALQYTWFLKGKQRIIQTTGKHRGVKLLATLNYETGDILWKEDEQYTAETFLDFLQGVLNAYPTGKIVVVLDNARIHHAKLLQPFLDKNKERLELIFLPPYSPELNLVEGLWKWLKADVINNVFYHTVAEIRENVTLFMNRIRENKQEIIDRLCLRLEDDSVLAEFL</sequence>
<dbReference type="NCBIfam" id="NF033545">
    <property type="entry name" value="transpos_IS630"/>
    <property type="match status" value="1"/>
</dbReference>
<keyword evidence="5" id="KW-1185">Reference proteome</keyword>
<dbReference type="InterPro" id="IPR038717">
    <property type="entry name" value="Tc1-like_DDE_dom"/>
</dbReference>
<dbReference type="InterPro" id="IPR047655">
    <property type="entry name" value="Transpos_IS630-like"/>
</dbReference>
<dbReference type="Pfam" id="PF06056">
    <property type="entry name" value="Terminase_5"/>
    <property type="match status" value="1"/>
</dbReference>
<dbReference type="Pfam" id="PF13592">
    <property type="entry name" value="HTH_33"/>
    <property type="match status" value="1"/>
</dbReference>
<feature type="domain" description="Tc1-like transposase DDE" evidence="2">
    <location>
        <begin position="179"/>
        <end position="321"/>
    </location>
</feature>
<dbReference type="Gene3D" id="3.30.420.10">
    <property type="entry name" value="Ribonuclease H-like superfamily/Ribonuclease H"/>
    <property type="match status" value="1"/>
</dbReference>